<dbReference type="EMBL" id="BQNB010012716">
    <property type="protein sequence ID" value="GJT07020.1"/>
    <property type="molecule type" value="Genomic_DNA"/>
</dbReference>
<reference evidence="1" key="1">
    <citation type="journal article" date="2022" name="Int. J. Mol. Sci.">
        <title>Draft Genome of Tanacetum Coccineum: Genomic Comparison of Closely Related Tanacetum-Family Plants.</title>
        <authorList>
            <person name="Yamashiro T."/>
            <person name="Shiraishi A."/>
            <person name="Nakayama K."/>
            <person name="Satake H."/>
        </authorList>
    </citation>
    <scope>NUCLEOTIDE SEQUENCE</scope>
</reference>
<organism evidence="1 2">
    <name type="scientific">Tanacetum coccineum</name>
    <dbReference type="NCBI Taxonomy" id="301880"/>
    <lineage>
        <taxon>Eukaryota</taxon>
        <taxon>Viridiplantae</taxon>
        <taxon>Streptophyta</taxon>
        <taxon>Embryophyta</taxon>
        <taxon>Tracheophyta</taxon>
        <taxon>Spermatophyta</taxon>
        <taxon>Magnoliopsida</taxon>
        <taxon>eudicotyledons</taxon>
        <taxon>Gunneridae</taxon>
        <taxon>Pentapetalae</taxon>
        <taxon>asterids</taxon>
        <taxon>campanulids</taxon>
        <taxon>Asterales</taxon>
        <taxon>Asteraceae</taxon>
        <taxon>Asteroideae</taxon>
        <taxon>Anthemideae</taxon>
        <taxon>Anthemidinae</taxon>
        <taxon>Tanacetum</taxon>
    </lineage>
</organism>
<comment type="caution">
    <text evidence="1">The sequence shown here is derived from an EMBL/GenBank/DDBJ whole genome shotgun (WGS) entry which is preliminary data.</text>
</comment>
<name>A0ABQ5AWP7_9ASTR</name>
<evidence type="ECO:0000313" key="1">
    <source>
        <dbReference type="EMBL" id="GJT07020.1"/>
    </source>
</evidence>
<sequence length="96" mass="10857">EEEKRHVFGIESESATEEGSIKMWLAPCGLNLEREELAVCISIEDEEERRHVFGIKGESGTEEGSIKMWLGSKAGRIIRVGPLMHLRLPRLNNLKV</sequence>
<gene>
    <name evidence="1" type="ORF">Tco_0841482</name>
</gene>
<proteinExistence type="predicted"/>
<dbReference type="Proteomes" id="UP001151760">
    <property type="component" value="Unassembled WGS sequence"/>
</dbReference>
<reference evidence="1" key="2">
    <citation type="submission" date="2022-01" db="EMBL/GenBank/DDBJ databases">
        <authorList>
            <person name="Yamashiro T."/>
            <person name="Shiraishi A."/>
            <person name="Satake H."/>
            <person name="Nakayama K."/>
        </authorList>
    </citation>
    <scope>NUCLEOTIDE SEQUENCE</scope>
</reference>
<keyword evidence="2" id="KW-1185">Reference proteome</keyword>
<evidence type="ECO:0000313" key="2">
    <source>
        <dbReference type="Proteomes" id="UP001151760"/>
    </source>
</evidence>
<accession>A0ABQ5AWP7</accession>
<feature type="non-terminal residue" evidence="1">
    <location>
        <position position="1"/>
    </location>
</feature>
<protein>
    <submittedName>
        <fullName evidence="1">Uncharacterized protein</fullName>
    </submittedName>
</protein>